<gene>
    <name evidence="2" type="ORF">GCM10011410_14140</name>
</gene>
<dbReference type="RefSeq" id="WP_188671927.1">
    <property type="nucleotide sequence ID" value="NZ_BMJH01000001.1"/>
</dbReference>
<feature type="transmembrane region" description="Helical" evidence="1">
    <location>
        <begin position="12"/>
        <end position="37"/>
    </location>
</feature>
<protein>
    <recommendedName>
        <fullName evidence="4">DUF1449 family protein</fullName>
    </recommendedName>
</protein>
<sequence>MGDFLDATLRFPAVIFTFALIVVVVYWVLVLVGGAALDLLDGDPVDDGGDGGGALKAIGLEGVPVTVALSLFVVFAWLTSIVGNVFLDSVGISGGGLAALLFVVLIAAIGAGVLITRMLAAPLRHVFHHTPPPSRADFVGRICIIRTSTVTPDFGQAEITSPDGSSALIQVRQSREHAVHGLLRSGASALVYDYDLDREFFWVCPVDPAMGDPALGRFT</sequence>
<evidence type="ECO:0000313" key="2">
    <source>
        <dbReference type="EMBL" id="GGC62892.1"/>
    </source>
</evidence>
<organism evidence="2 3">
    <name type="scientific">Hoyosella rhizosphaerae</name>
    <dbReference type="NCBI Taxonomy" id="1755582"/>
    <lineage>
        <taxon>Bacteria</taxon>
        <taxon>Bacillati</taxon>
        <taxon>Actinomycetota</taxon>
        <taxon>Actinomycetes</taxon>
        <taxon>Mycobacteriales</taxon>
        <taxon>Hoyosellaceae</taxon>
        <taxon>Hoyosella</taxon>
    </lineage>
</organism>
<proteinExistence type="predicted"/>
<dbReference type="AlphaFoldDB" id="A0A916XD25"/>
<feature type="transmembrane region" description="Helical" evidence="1">
    <location>
        <begin position="58"/>
        <end position="78"/>
    </location>
</feature>
<evidence type="ECO:0008006" key="4">
    <source>
        <dbReference type="Google" id="ProtNLM"/>
    </source>
</evidence>
<keyword evidence="3" id="KW-1185">Reference proteome</keyword>
<evidence type="ECO:0000256" key="1">
    <source>
        <dbReference type="SAM" id="Phobius"/>
    </source>
</evidence>
<keyword evidence="1" id="KW-0472">Membrane</keyword>
<reference evidence="2" key="2">
    <citation type="submission" date="2020-09" db="EMBL/GenBank/DDBJ databases">
        <authorList>
            <person name="Sun Q."/>
            <person name="Zhou Y."/>
        </authorList>
    </citation>
    <scope>NUCLEOTIDE SEQUENCE</scope>
    <source>
        <strain evidence="2">CGMCC 1.15478</strain>
    </source>
</reference>
<evidence type="ECO:0000313" key="3">
    <source>
        <dbReference type="Proteomes" id="UP000641514"/>
    </source>
</evidence>
<accession>A0A916XD25</accession>
<keyword evidence="1" id="KW-1133">Transmembrane helix</keyword>
<name>A0A916XD25_9ACTN</name>
<feature type="transmembrane region" description="Helical" evidence="1">
    <location>
        <begin position="90"/>
        <end position="115"/>
    </location>
</feature>
<keyword evidence="1" id="KW-0812">Transmembrane</keyword>
<dbReference type="Proteomes" id="UP000641514">
    <property type="component" value="Unassembled WGS sequence"/>
</dbReference>
<reference evidence="2" key="1">
    <citation type="journal article" date="2014" name="Int. J. Syst. Evol. Microbiol.">
        <title>Complete genome sequence of Corynebacterium casei LMG S-19264T (=DSM 44701T), isolated from a smear-ripened cheese.</title>
        <authorList>
            <consortium name="US DOE Joint Genome Institute (JGI-PGF)"/>
            <person name="Walter F."/>
            <person name="Albersmeier A."/>
            <person name="Kalinowski J."/>
            <person name="Ruckert C."/>
        </authorList>
    </citation>
    <scope>NUCLEOTIDE SEQUENCE</scope>
    <source>
        <strain evidence="2">CGMCC 1.15478</strain>
    </source>
</reference>
<comment type="caution">
    <text evidence="2">The sequence shown here is derived from an EMBL/GenBank/DDBJ whole genome shotgun (WGS) entry which is preliminary data.</text>
</comment>
<dbReference type="EMBL" id="BMJH01000001">
    <property type="protein sequence ID" value="GGC62892.1"/>
    <property type="molecule type" value="Genomic_DNA"/>
</dbReference>